<reference evidence="6 7" key="1">
    <citation type="submission" date="2019-03" db="EMBL/GenBank/DDBJ databases">
        <title>Genomic Encyclopedia of Type Strains, Phase IV (KMG-IV): sequencing the most valuable type-strain genomes for metagenomic binning, comparative biology and taxonomic classification.</title>
        <authorList>
            <person name="Goeker M."/>
        </authorList>
    </citation>
    <scope>NUCLEOTIDE SEQUENCE [LARGE SCALE GENOMIC DNA]</scope>
    <source>
        <strain evidence="6 7">DSM 29481</strain>
    </source>
</reference>
<dbReference type="Proteomes" id="UP000295773">
    <property type="component" value="Unassembled WGS sequence"/>
</dbReference>
<keyword evidence="7" id="KW-1185">Reference proteome</keyword>
<dbReference type="GO" id="GO:0005524">
    <property type="term" value="F:ATP binding"/>
    <property type="evidence" value="ECO:0007669"/>
    <property type="project" value="UniProtKB-KW"/>
</dbReference>
<dbReference type="GO" id="GO:0016887">
    <property type="term" value="F:ATP hydrolysis activity"/>
    <property type="evidence" value="ECO:0007669"/>
    <property type="project" value="InterPro"/>
</dbReference>
<evidence type="ECO:0000256" key="2">
    <source>
        <dbReference type="ARBA" id="ARBA00022448"/>
    </source>
</evidence>
<name>A0A4V2VKL6_9FIRM</name>
<evidence type="ECO:0000256" key="1">
    <source>
        <dbReference type="ARBA" id="ARBA00005417"/>
    </source>
</evidence>
<dbReference type="InterPro" id="IPR027417">
    <property type="entry name" value="P-loop_NTPase"/>
</dbReference>
<evidence type="ECO:0000313" key="7">
    <source>
        <dbReference type="Proteomes" id="UP000295773"/>
    </source>
</evidence>
<sequence length="297" mass="33888">MELKTHHLSKFYTKEKAAVADVNLVLQEGIHALLGANGSGKTTLMRMLCGILKPSEGIVTFNAKNIMENYEEYILHLGYLPQNAGFYMNFTVIEFLQYIAVLKCLEADYAKRKIDELLELLHLKEQSKKKLRQLSGGMLQRVGIAQSLLNHPKLLILDEPSSGLDPKERIALRQLLSRLAKDTIVILSTHIVSDIENIADDILLMKEGHILFQKTVTDTLQELKGHVYELLTAENEREIIEKNYTVVNCKRVSEGILFRLLSDDMKDKRSIVVEPTLDDVYLSYFHEEAEYVETNLL</sequence>
<feature type="domain" description="ABC transporter" evidence="5">
    <location>
        <begin position="3"/>
        <end position="232"/>
    </location>
</feature>
<dbReference type="Pfam" id="PF00005">
    <property type="entry name" value="ABC_tran"/>
    <property type="match status" value="1"/>
</dbReference>
<proteinExistence type="inferred from homology"/>
<organism evidence="6 7">
    <name type="scientific">Longicatena caecimuris</name>
    <dbReference type="NCBI Taxonomy" id="1796635"/>
    <lineage>
        <taxon>Bacteria</taxon>
        <taxon>Bacillati</taxon>
        <taxon>Bacillota</taxon>
        <taxon>Erysipelotrichia</taxon>
        <taxon>Erysipelotrichales</taxon>
        <taxon>Erysipelotrichaceae</taxon>
        <taxon>Longicatena</taxon>
    </lineage>
</organism>
<protein>
    <submittedName>
        <fullName evidence="6">ABC-2 type transport system ATP-binding protein</fullName>
    </submittedName>
</protein>
<evidence type="ECO:0000313" key="6">
    <source>
        <dbReference type="EMBL" id="TCU60385.1"/>
    </source>
</evidence>
<dbReference type="Gene3D" id="3.40.50.300">
    <property type="entry name" value="P-loop containing nucleotide triphosphate hydrolases"/>
    <property type="match status" value="1"/>
</dbReference>
<dbReference type="GeneID" id="73796027"/>
<accession>A0A4V2VKL6</accession>
<dbReference type="PROSITE" id="PS50893">
    <property type="entry name" value="ABC_TRANSPORTER_2"/>
    <property type="match status" value="1"/>
</dbReference>
<dbReference type="AlphaFoldDB" id="A0A4V2VKL6"/>
<gene>
    <name evidence="6" type="ORF">EDD61_10781</name>
</gene>
<keyword evidence="4 6" id="KW-0067">ATP-binding</keyword>
<dbReference type="InterPro" id="IPR003439">
    <property type="entry name" value="ABC_transporter-like_ATP-bd"/>
</dbReference>
<dbReference type="RefSeq" id="WP_008687691.1">
    <property type="nucleotide sequence ID" value="NZ_AP024510.1"/>
</dbReference>
<dbReference type="EMBL" id="SMBP01000007">
    <property type="protein sequence ID" value="TCU60385.1"/>
    <property type="molecule type" value="Genomic_DNA"/>
</dbReference>
<dbReference type="PANTHER" id="PTHR43335">
    <property type="entry name" value="ABC TRANSPORTER, ATP-BINDING PROTEIN"/>
    <property type="match status" value="1"/>
</dbReference>
<keyword evidence="3" id="KW-0547">Nucleotide-binding</keyword>
<keyword evidence="2" id="KW-0813">Transport</keyword>
<dbReference type="SMART" id="SM00382">
    <property type="entry name" value="AAA"/>
    <property type="match status" value="1"/>
</dbReference>
<evidence type="ECO:0000256" key="3">
    <source>
        <dbReference type="ARBA" id="ARBA00022741"/>
    </source>
</evidence>
<comment type="similarity">
    <text evidence="1">Belongs to the ABC transporter superfamily.</text>
</comment>
<dbReference type="InterPro" id="IPR003593">
    <property type="entry name" value="AAA+_ATPase"/>
</dbReference>
<dbReference type="PROSITE" id="PS00211">
    <property type="entry name" value="ABC_TRANSPORTER_1"/>
    <property type="match status" value="1"/>
</dbReference>
<evidence type="ECO:0000256" key="4">
    <source>
        <dbReference type="ARBA" id="ARBA00022840"/>
    </source>
</evidence>
<dbReference type="InterPro" id="IPR017871">
    <property type="entry name" value="ABC_transporter-like_CS"/>
</dbReference>
<dbReference type="SUPFAM" id="SSF52540">
    <property type="entry name" value="P-loop containing nucleoside triphosphate hydrolases"/>
    <property type="match status" value="1"/>
</dbReference>
<dbReference type="PANTHER" id="PTHR43335:SF2">
    <property type="entry name" value="ABC TRANSPORTER, ATP-BINDING PROTEIN"/>
    <property type="match status" value="1"/>
</dbReference>
<comment type="caution">
    <text evidence="6">The sequence shown here is derived from an EMBL/GenBank/DDBJ whole genome shotgun (WGS) entry which is preliminary data.</text>
</comment>
<evidence type="ECO:0000259" key="5">
    <source>
        <dbReference type="PROSITE" id="PS50893"/>
    </source>
</evidence>